<evidence type="ECO:0000313" key="3">
    <source>
        <dbReference type="Proteomes" id="UP000005561"/>
    </source>
</evidence>
<accession>C6LIN7</accession>
<keyword evidence="3" id="KW-1185">Reference proteome</keyword>
<name>C6LIN7_9FIRM</name>
<dbReference type="EMBL" id="ACCL02000018">
    <property type="protein sequence ID" value="EET59426.1"/>
    <property type="molecule type" value="Genomic_DNA"/>
</dbReference>
<proteinExistence type="predicted"/>
<dbReference type="AlphaFoldDB" id="C6LIN7"/>
<evidence type="ECO:0000313" key="2">
    <source>
        <dbReference type="EMBL" id="EET59426.1"/>
    </source>
</evidence>
<evidence type="ECO:0000256" key="1">
    <source>
        <dbReference type="SAM" id="MobiDB-lite"/>
    </source>
</evidence>
<organism evidence="2 3">
    <name type="scientific">Marvinbryantia formatexigens DSM 14469</name>
    <dbReference type="NCBI Taxonomy" id="478749"/>
    <lineage>
        <taxon>Bacteria</taxon>
        <taxon>Bacillati</taxon>
        <taxon>Bacillota</taxon>
        <taxon>Clostridia</taxon>
        <taxon>Lachnospirales</taxon>
        <taxon>Lachnospiraceae</taxon>
        <taxon>Marvinbryantia</taxon>
    </lineage>
</organism>
<dbReference type="Proteomes" id="UP000005561">
    <property type="component" value="Unassembled WGS sequence"/>
</dbReference>
<feature type="region of interest" description="Disordered" evidence="1">
    <location>
        <begin position="156"/>
        <end position="178"/>
    </location>
</feature>
<feature type="compositionally biased region" description="Basic and acidic residues" evidence="1">
    <location>
        <begin position="156"/>
        <end position="167"/>
    </location>
</feature>
<reference evidence="2" key="1">
    <citation type="submission" date="2009-07" db="EMBL/GenBank/DDBJ databases">
        <authorList>
            <person name="Weinstock G."/>
            <person name="Sodergren E."/>
            <person name="Clifton S."/>
            <person name="Fulton L."/>
            <person name="Fulton B."/>
            <person name="Courtney L."/>
            <person name="Fronick C."/>
            <person name="Harrison M."/>
            <person name="Strong C."/>
            <person name="Farmer C."/>
            <person name="Delahaunty K."/>
            <person name="Markovic C."/>
            <person name="Hall O."/>
            <person name="Minx P."/>
            <person name="Tomlinson C."/>
            <person name="Mitreva M."/>
            <person name="Nelson J."/>
            <person name="Hou S."/>
            <person name="Wollam A."/>
            <person name="Pepin K.H."/>
            <person name="Johnson M."/>
            <person name="Bhonagiri V."/>
            <person name="Nash W.E."/>
            <person name="Warren W."/>
            <person name="Chinwalla A."/>
            <person name="Mardis E.R."/>
            <person name="Wilson R.K."/>
        </authorList>
    </citation>
    <scope>NUCLEOTIDE SEQUENCE [LARGE SCALE GENOMIC DNA]</scope>
    <source>
        <strain evidence="2">DSM 14469</strain>
    </source>
</reference>
<sequence length="178" mass="20478">MITEQNDIKHYHKPLRDDRGFFFLSNGRDIMLKKTLTYKDYNNVERTETHLFNLSEAELTEMEMGTEGGYAEMLQNIIDAKDQVALIRTFKKIILKAYGVKSPDGREFIKSKKISKKFSHTEAFNMLYMELVTDTDAAIQFVNGIMPAKLMEKVKAKQEEAEKKEVTESPVLPGETEA</sequence>
<protein>
    <submittedName>
        <fullName evidence="2">Uncharacterized protein</fullName>
    </submittedName>
</protein>
<gene>
    <name evidence="2" type="ORF">BRYFOR_08517</name>
</gene>
<dbReference type="STRING" id="168384.SAMN05660368_02951"/>
<dbReference type="InterPro" id="IPR057005">
    <property type="entry name" value="Phage_TAC_17"/>
</dbReference>
<dbReference type="eggNOG" id="ENOG503369E">
    <property type="taxonomic scope" value="Bacteria"/>
</dbReference>
<comment type="caution">
    <text evidence="2">The sequence shown here is derived from an EMBL/GenBank/DDBJ whole genome shotgun (WGS) entry which is preliminary data.</text>
</comment>
<dbReference type="Pfam" id="PF23803">
    <property type="entry name" value="Phage_TAC_17"/>
    <property type="match status" value="1"/>
</dbReference>